<dbReference type="Proteomes" id="UP001057279">
    <property type="component" value="Linkage Group LG08"/>
</dbReference>
<accession>A0ACB9UXY7</accession>
<sequence length="78" mass="8611">MPFHQRTVEPARLRRPEAAGAADAPLFRSLEQEAERSPWGAVGRGGAKVVGKGSEERSLLEEPGYWMGGLDHNPKREE</sequence>
<evidence type="ECO:0000313" key="1">
    <source>
        <dbReference type="EMBL" id="KAI4582481.1"/>
    </source>
</evidence>
<proteinExistence type="predicted"/>
<name>A0ACB9UXY7_9CETA</name>
<comment type="caution">
    <text evidence="1">The sequence shown here is derived from an EMBL/GenBank/DDBJ whole genome shotgun (WGS) entry which is preliminary data.</text>
</comment>
<organism evidence="1 2">
    <name type="scientific">Ovis ammon polii x Ovis aries</name>
    <dbReference type="NCBI Taxonomy" id="2918886"/>
    <lineage>
        <taxon>Eukaryota</taxon>
        <taxon>Metazoa</taxon>
        <taxon>Chordata</taxon>
        <taxon>Craniata</taxon>
        <taxon>Vertebrata</taxon>
        <taxon>Euteleostomi</taxon>
        <taxon>Mammalia</taxon>
        <taxon>Eutheria</taxon>
        <taxon>Laurasiatheria</taxon>
        <taxon>Artiodactyla</taxon>
        <taxon>Ruminantia</taxon>
        <taxon>Pecora</taxon>
        <taxon>Bovidae</taxon>
        <taxon>Caprinae</taxon>
        <taxon>Ovis</taxon>
    </lineage>
</organism>
<evidence type="ECO:0000313" key="2">
    <source>
        <dbReference type="Proteomes" id="UP001057279"/>
    </source>
</evidence>
<reference evidence="1" key="1">
    <citation type="submission" date="2022-03" db="EMBL/GenBank/DDBJ databases">
        <title>Genomic analyses of argali, domestic sheep and their hybrids provide insights into chromosomal evolution, heterosis and genetic basis of agronomic traits.</title>
        <authorList>
            <person name="Li M."/>
        </authorList>
    </citation>
    <scope>NUCLEOTIDE SEQUENCE</scope>
    <source>
        <strain evidence="1">F1 hybrid</strain>
    </source>
</reference>
<dbReference type="EMBL" id="CM043033">
    <property type="protein sequence ID" value="KAI4582481.1"/>
    <property type="molecule type" value="Genomic_DNA"/>
</dbReference>
<protein>
    <submittedName>
        <fullName evidence="1">Uncharacterized protein</fullName>
    </submittedName>
</protein>
<keyword evidence="2" id="KW-1185">Reference proteome</keyword>
<gene>
    <name evidence="1" type="ORF">MJG53_009032</name>
</gene>